<dbReference type="InterPro" id="IPR051422">
    <property type="entry name" value="AlkB_tRNA_MeTrf/Diox"/>
</dbReference>
<protein>
    <recommendedName>
        <fullName evidence="4">Methyltransferase type 11 domain-containing protein</fullName>
    </recommendedName>
</protein>
<evidence type="ECO:0000256" key="2">
    <source>
        <dbReference type="ARBA" id="ARBA00022603"/>
    </source>
</evidence>
<feature type="domain" description="Methyltransferase type 11" evidence="4">
    <location>
        <begin position="326"/>
        <end position="416"/>
    </location>
</feature>
<dbReference type="CDD" id="cd02440">
    <property type="entry name" value="AdoMet_MTases"/>
    <property type="match status" value="1"/>
</dbReference>
<dbReference type="PANTHER" id="PTHR13069">
    <property type="entry name" value="ALKYLATED DNA REPAIR PROTEIN ALKB HOMOLOG 8"/>
    <property type="match status" value="1"/>
</dbReference>
<dbReference type="GO" id="GO:0005737">
    <property type="term" value="C:cytoplasm"/>
    <property type="evidence" value="ECO:0007669"/>
    <property type="project" value="TreeGrafter"/>
</dbReference>
<keyword evidence="3" id="KW-0808">Transferase</keyword>
<dbReference type="PANTHER" id="PTHR13069:SF21">
    <property type="entry name" value="ALKYLATED DNA REPAIR PROTEIN ALKB HOMOLOG 8"/>
    <property type="match status" value="1"/>
</dbReference>
<dbReference type="Gene3D" id="3.40.50.150">
    <property type="entry name" value="Vaccinia Virus protein VP39"/>
    <property type="match status" value="1"/>
</dbReference>
<accession>A0A0K2SXV0</accession>
<dbReference type="SUPFAM" id="SSF53335">
    <property type="entry name" value="S-adenosyl-L-methionine-dependent methyltransferases"/>
    <property type="match status" value="1"/>
</dbReference>
<dbReference type="EMBL" id="HACA01001242">
    <property type="protein sequence ID" value="CDW18603.1"/>
    <property type="molecule type" value="Transcribed_RNA"/>
</dbReference>
<dbReference type="GO" id="GO:0008757">
    <property type="term" value="F:S-adenosylmethionine-dependent methyltransferase activity"/>
    <property type="evidence" value="ECO:0007669"/>
    <property type="project" value="InterPro"/>
</dbReference>
<comment type="cofactor">
    <cofactor evidence="1">
        <name>Fe(2+)</name>
        <dbReference type="ChEBI" id="CHEBI:29033"/>
    </cofactor>
</comment>
<dbReference type="InterPro" id="IPR013216">
    <property type="entry name" value="Methyltransf_11"/>
</dbReference>
<proteinExistence type="predicted"/>
<name>A0A0K2SXV0_LEPSM</name>
<dbReference type="GO" id="GO:0000049">
    <property type="term" value="F:tRNA binding"/>
    <property type="evidence" value="ECO:0007669"/>
    <property type="project" value="TreeGrafter"/>
</dbReference>
<dbReference type="InterPro" id="IPR037151">
    <property type="entry name" value="AlkB-like_sf"/>
</dbReference>
<dbReference type="GO" id="GO:0106335">
    <property type="term" value="F:tRNA (5-carboxymethyluridine(34)-5-O)-methyltransferase activity"/>
    <property type="evidence" value="ECO:0007669"/>
    <property type="project" value="TreeGrafter"/>
</dbReference>
<evidence type="ECO:0000256" key="3">
    <source>
        <dbReference type="ARBA" id="ARBA00022679"/>
    </source>
</evidence>
<reference evidence="5" key="1">
    <citation type="submission" date="2014-05" db="EMBL/GenBank/DDBJ databases">
        <authorList>
            <person name="Chronopoulou M."/>
        </authorList>
    </citation>
    <scope>NUCLEOTIDE SEQUENCE</scope>
    <source>
        <tissue evidence="5">Whole organism</tissue>
    </source>
</reference>
<sequence>VYFVTTCTMNVLRRDGSSIVVSETCHVLCIRGIKSKEYLNSNAIKDFLHIGEDPLTCLTSFDSINALHIVKDEIIKKDPELLISYYESLKPHTYDTQSFIFQDLEIQRIHIPQEECLIDSIPLTFEKQYFGSYCDCDNDEEHSVTVSPIPSLWKEYFPEIISTNNQCTIQRLSSTNHISSHIDSHIFEENIYIVFIENDGVLSLTNNSGVETRIHVSNHSVIHLRGVYRYIYKFGLLSYEGQPLVTFIFRNTRNDGSICECIYPNVCDSRLNATIRLNDKMASKLESTHVHSVYENIAGHFSDTRHKPWPKVMDFLNSCNPYGTLIDVGCGNGKYFGHHPGMLQIGCDYSFGLLQIVKERSFEGVRCDCLKLPFRSNLADAIISIAVIHHLSTWERRRDALAEMLRVLKVGGRVLIYAWAKEQNKNSVSSSYLKKNSLSNPQSCSKNQVKRCDTKFPLVLPVHKNRTNFLHTDLLVPWKKKTKSEDNQGGEEKTFHRYYHMFQEGELEELANSIVDLTLDEIYYEQGNWCIVARKLR</sequence>
<keyword evidence="2" id="KW-0489">Methyltransferase</keyword>
<dbReference type="AlphaFoldDB" id="A0A0K2SXV0"/>
<dbReference type="Gene3D" id="2.60.120.590">
    <property type="entry name" value="Alpha-ketoglutarate-dependent dioxygenase AlkB-like"/>
    <property type="match status" value="1"/>
</dbReference>
<feature type="non-terminal residue" evidence="5">
    <location>
        <position position="1"/>
    </location>
</feature>
<dbReference type="GO" id="GO:0002098">
    <property type="term" value="P:tRNA wobble uridine modification"/>
    <property type="evidence" value="ECO:0007669"/>
    <property type="project" value="TreeGrafter"/>
</dbReference>
<evidence type="ECO:0000259" key="4">
    <source>
        <dbReference type="Pfam" id="PF08241"/>
    </source>
</evidence>
<evidence type="ECO:0000256" key="1">
    <source>
        <dbReference type="ARBA" id="ARBA00001954"/>
    </source>
</evidence>
<dbReference type="GO" id="GO:0030488">
    <property type="term" value="P:tRNA methylation"/>
    <property type="evidence" value="ECO:0007669"/>
    <property type="project" value="TreeGrafter"/>
</dbReference>
<dbReference type="Pfam" id="PF08241">
    <property type="entry name" value="Methyltransf_11"/>
    <property type="match status" value="1"/>
</dbReference>
<evidence type="ECO:0000313" key="5">
    <source>
        <dbReference type="EMBL" id="CDW18603.1"/>
    </source>
</evidence>
<organism evidence="5">
    <name type="scientific">Lepeophtheirus salmonis</name>
    <name type="common">Salmon louse</name>
    <name type="synonym">Caligus salmonis</name>
    <dbReference type="NCBI Taxonomy" id="72036"/>
    <lineage>
        <taxon>Eukaryota</taxon>
        <taxon>Metazoa</taxon>
        <taxon>Ecdysozoa</taxon>
        <taxon>Arthropoda</taxon>
        <taxon>Crustacea</taxon>
        <taxon>Multicrustacea</taxon>
        <taxon>Hexanauplia</taxon>
        <taxon>Copepoda</taxon>
        <taxon>Siphonostomatoida</taxon>
        <taxon>Caligidae</taxon>
        <taxon>Lepeophtheirus</taxon>
    </lineage>
</organism>
<dbReference type="InterPro" id="IPR029063">
    <property type="entry name" value="SAM-dependent_MTases_sf"/>
</dbReference>
<dbReference type="OrthoDB" id="271595at2759"/>
<dbReference type="GO" id="GO:0005634">
    <property type="term" value="C:nucleus"/>
    <property type="evidence" value="ECO:0007669"/>
    <property type="project" value="TreeGrafter"/>
</dbReference>